<evidence type="ECO:0000313" key="3">
    <source>
        <dbReference type="Proteomes" id="UP001238163"/>
    </source>
</evidence>
<feature type="domain" description="HTH iclR-type" evidence="1">
    <location>
        <begin position="7"/>
        <end position="68"/>
    </location>
</feature>
<dbReference type="PANTHER" id="PTHR30136">
    <property type="entry name" value="HELIX-TURN-HELIX TRANSCRIPTIONAL REGULATOR, ICLR FAMILY"/>
    <property type="match status" value="1"/>
</dbReference>
<dbReference type="AlphaFoldDB" id="A0AAE3VDL4"/>
<comment type="caution">
    <text evidence="2">The sequence shown here is derived from an EMBL/GenBank/DDBJ whole genome shotgun (WGS) entry which is preliminary data.</text>
</comment>
<dbReference type="InterPro" id="IPR005471">
    <property type="entry name" value="Tscrpt_reg_IclR_N"/>
</dbReference>
<dbReference type="SUPFAM" id="SSF46785">
    <property type="entry name" value="Winged helix' DNA-binding domain"/>
    <property type="match status" value="1"/>
</dbReference>
<proteinExistence type="predicted"/>
<dbReference type="InterPro" id="IPR050707">
    <property type="entry name" value="HTH_MetabolicPath_Reg"/>
</dbReference>
<dbReference type="GO" id="GO:0003700">
    <property type="term" value="F:DNA-binding transcription factor activity"/>
    <property type="evidence" value="ECO:0007669"/>
    <property type="project" value="TreeGrafter"/>
</dbReference>
<dbReference type="InterPro" id="IPR036388">
    <property type="entry name" value="WH-like_DNA-bd_sf"/>
</dbReference>
<evidence type="ECO:0000259" key="1">
    <source>
        <dbReference type="PROSITE" id="PS51077"/>
    </source>
</evidence>
<dbReference type="Proteomes" id="UP001238163">
    <property type="component" value="Unassembled WGS sequence"/>
</dbReference>
<protein>
    <submittedName>
        <fullName evidence="2">DNA-binding IclR family transcriptional regulator</fullName>
    </submittedName>
</protein>
<name>A0AAE3VDL4_9BACT</name>
<dbReference type="PROSITE" id="PS51077">
    <property type="entry name" value="HTH_ICLR"/>
    <property type="match status" value="1"/>
</dbReference>
<reference evidence="2" key="1">
    <citation type="submission" date="2023-07" db="EMBL/GenBank/DDBJ databases">
        <title>Genomic Encyclopedia of Type Strains, Phase IV (KMG-IV): sequencing the most valuable type-strain genomes for metagenomic binning, comparative biology and taxonomic classification.</title>
        <authorList>
            <person name="Goeker M."/>
        </authorList>
    </citation>
    <scope>NUCLEOTIDE SEQUENCE</scope>
    <source>
        <strain evidence="2">DSM 24202</strain>
    </source>
</reference>
<sequence>MPNSDMVQSVLKALDILRAATEAPNGVRLNELAEAMDLKKSTAHNLIRTLCARGFLVKDSANRFLPGVAIQELARLSRTNIALNEATKQLRLLRKAFPKATLTFSELAPNAIHCRLRMSADRPGEVQHPLECLYTPYVSATAVCLQATGSNASEFERHFPFQEHGVARWKNIENFLAEKERVRKNNYAINQYISHIAVAFAVPENFAIGFSMEAPPDDFFPRLQEQIEQFRQAIRSATAAT</sequence>
<dbReference type="PANTHER" id="PTHR30136:SF35">
    <property type="entry name" value="HTH-TYPE TRANSCRIPTIONAL REGULATOR RV1719"/>
    <property type="match status" value="1"/>
</dbReference>
<keyword evidence="2" id="KW-0238">DNA-binding</keyword>
<keyword evidence="3" id="KW-1185">Reference proteome</keyword>
<gene>
    <name evidence="2" type="ORF">J3R75_000475</name>
</gene>
<dbReference type="InterPro" id="IPR036390">
    <property type="entry name" value="WH_DNA-bd_sf"/>
</dbReference>
<organism evidence="2 3">
    <name type="scientific">Oligosphaera ethanolica</name>
    <dbReference type="NCBI Taxonomy" id="760260"/>
    <lineage>
        <taxon>Bacteria</taxon>
        <taxon>Pseudomonadati</taxon>
        <taxon>Lentisphaerota</taxon>
        <taxon>Oligosphaeria</taxon>
        <taxon>Oligosphaerales</taxon>
        <taxon>Oligosphaeraceae</taxon>
        <taxon>Oligosphaera</taxon>
    </lineage>
</organism>
<dbReference type="SMART" id="SM00346">
    <property type="entry name" value="HTH_ICLR"/>
    <property type="match status" value="1"/>
</dbReference>
<dbReference type="EMBL" id="JAUSVL010000001">
    <property type="protein sequence ID" value="MDQ0288368.1"/>
    <property type="molecule type" value="Genomic_DNA"/>
</dbReference>
<dbReference type="Pfam" id="PF09339">
    <property type="entry name" value="HTH_IclR"/>
    <property type="match status" value="1"/>
</dbReference>
<dbReference type="GO" id="GO:0045892">
    <property type="term" value="P:negative regulation of DNA-templated transcription"/>
    <property type="evidence" value="ECO:0007669"/>
    <property type="project" value="TreeGrafter"/>
</dbReference>
<dbReference type="RefSeq" id="WP_307259692.1">
    <property type="nucleotide sequence ID" value="NZ_JAUSVL010000001.1"/>
</dbReference>
<dbReference type="GO" id="GO:0003677">
    <property type="term" value="F:DNA binding"/>
    <property type="evidence" value="ECO:0007669"/>
    <property type="project" value="UniProtKB-KW"/>
</dbReference>
<evidence type="ECO:0000313" key="2">
    <source>
        <dbReference type="EMBL" id="MDQ0288368.1"/>
    </source>
</evidence>
<accession>A0AAE3VDL4</accession>
<dbReference type="Gene3D" id="1.10.10.10">
    <property type="entry name" value="Winged helix-like DNA-binding domain superfamily/Winged helix DNA-binding domain"/>
    <property type="match status" value="1"/>
</dbReference>